<dbReference type="InterPro" id="IPR045155">
    <property type="entry name" value="Beta-lactam_cat"/>
</dbReference>
<comment type="similarity">
    <text evidence="1 5">Belongs to the class-A beta-lactamase family.</text>
</comment>
<keyword evidence="7" id="KW-0732">Signal</keyword>
<keyword evidence="3 5" id="KW-0378">Hydrolase</keyword>
<evidence type="ECO:0000313" key="9">
    <source>
        <dbReference type="EMBL" id="MDA0140888.1"/>
    </source>
</evidence>
<evidence type="ECO:0000256" key="1">
    <source>
        <dbReference type="ARBA" id="ARBA00009009"/>
    </source>
</evidence>
<name>A0ABT4RQN9_9ACTN</name>
<keyword evidence="4 5" id="KW-0046">Antibiotic resistance</keyword>
<comment type="catalytic activity">
    <reaction evidence="5">
        <text>a beta-lactam + H2O = a substituted beta-amino acid</text>
        <dbReference type="Rhea" id="RHEA:20401"/>
        <dbReference type="ChEBI" id="CHEBI:15377"/>
        <dbReference type="ChEBI" id="CHEBI:35627"/>
        <dbReference type="ChEBI" id="CHEBI:140347"/>
        <dbReference type="EC" id="3.5.2.6"/>
    </reaction>
</comment>
<dbReference type="PROSITE" id="PS51257">
    <property type="entry name" value="PROKAR_LIPOPROTEIN"/>
    <property type="match status" value="1"/>
</dbReference>
<dbReference type="SUPFAM" id="SSF56601">
    <property type="entry name" value="beta-lactamase/transpeptidase-like"/>
    <property type="match status" value="1"/>
</dbReference>
<gene>
    <name evidence="9" type="primary">bla</name>
    <name evidence="9" type="ORF">OJ962_25555</name>
</gene>
<dbReference type="PANTHER" id="PTHR35333:SF3">
    <property type="entry name" value="BETA-LACTAMASE-TYPE TRANSPEPTIDASE FOLD CONTAINING PROTEIN"/>
    <property type="match status" value="1"/>
</dbReference>
<dbReference type="NCBIfam" id="NF033103">
    <property type="entry name" value="bla_class_A"/>
    <property type="match status" value="1"/>
</dbReference>
<protein>
    <recommendedName>
        <fullName evidence="2 5">Beta-lactamase</fullName>
        <ecNumber evidence="2 5">3.5.2.6</ecNumber>
    </recommendedName>
</protein>
<keyword evidence="10" id="KW-1185">Reference proteome</keyword>
<proteinExistence type="inferred from homology"/>
<feature type="domain" description="Beta-lactamase class A catalytic" evidence="8">
    <location>
        <begin position="61"/>
        <end position="277"/>
    </location>
</feature>
<evidence type="ECO:0000256" key="3">
    <source>
        <dbReference type="ARBA" id="ARBA00022801"/>
    </source>
</evidence>
<dbReference type="PRINTS" id="PR00118">
    <property type="entry name" value="BLACTAMASEA"/>
</dbReference>
<dbReference type="PANTHER" id="PTHR35333">
    <property type="entry name" value="BETA-LACTAMASE"/>
    <property type="match status" value="1"/>
</dbReference>
<evidence type="ECO:0000256" key="5">
    <source>
        <dbReference type="RuleBase" id="RU361140"/>
    </source>
</evidence>
<evidence type="ECO:0000256" key="4">
    <source>
        <dbReference type="ARBA" id="ARBA00023251"/>
    </source>
</evidence>
<dbReference type="EMBL" id="JAPCID010000046">
    <property type="protein sequence ID" value="MDA0140888.1"/>
    <property type="molecule type" value="Genomic_DNA"/>
</dbReference>
<dbReference type="Proteomes" id="UP001147700">
    <property type="component" value="Unassembled WGS sequence"/>
</dbReference>
<sequence>MLRRLCAAAALLTLTACGETAAPAPTPTATATATAPTPTATATPDTRAFRQLEREFDARLGVYALDTGSGRELAFRANERFPLASTFKALAAAAMLREYGLDELDEEVEITGLVNAYSPITERELGGSMTLKALCDAAVRHSDNTAANLLLERLGGPKGLDAILEQAAGDKATRLERAEPELNFWTPGQKRDTSTPRALARDLNAFVLGDVLPGPERRQLIKWLRTNTTGDALIRAGVPDGWKVGDKTGTGATYGARNDIAVLWPPDRDPIVLAVMTNRPREDDEHDDALIAQAAEAVVDALAASR</sequence>
<dbReference type="InterPro" id="IPR023650">
    <property type="entry name" value="Beta-lactam_class-A_AS"/>
</dbReference>
<evidence type="ECO:0000256" key="7">
    <source>
        <dbReference type="SAM" id="SignalP"/>
    </source>
</evidence>
<dbReference type="PROSITE" id="PS00146">
    <property type="entry name" value="BETA_LACTAMASE_A"/>
    <property type="match status" value="1"/>
</dbReference>
<evidence type="ECO:0000313" key="10">
    <source>
        <dbReference type="Proteomes" id="UP001147700"/>
    </source>
</evidence>
<dbReference type="InterPro" id="IPR012338">
    <property type="entry name" value="Beta-lactam/transpept-like"/>
</dbReference>
<feature type="region of interest" description="Disordered" evidence="6">
    <location>
        <begin position="22"/>
        <end position="43"/>
    </location>
</feature>
<evidence type="ECO:0000256" key="6">
    <source>
        <dbReference type="SAM" id="MobiDB-lite"/>
    </source>
</evidence>
<dbReference type="Pfam" id="PF13354">
    <property type="entry name" value="Beta-lactamase2"/>
    <property type="match status" value="1"/>
</dbReference>
<comment type="caution">
    <text evidence="9">The sequence shown here is derived from an EMBL/GenBank/DDBJ whole genome shotgun (WGS) entry which is preliminary data.</text>
</comment>
<reference evidence="9" key="1">
    <citation type="submission" date="2022-10" db="EMBL/GenBank/DDBJ databases">
        <title>The WGS of Solirubrobacter sp. CPCC 204708.</title>
        <authorList>
            <person name="Jiang Z."/>
        </authorList>
    </citation>
    <scope>NUCLEOTIDE SEQUENCE</scope>
    <source>
        <strain evidence="9">CPCC 204708</strain>
    </source>
</reference>
<accession>A0ABT4RQN9</accession>
<dbReference type="Gene3D" id="3.40.710.10">
    <property type="entry name" value="DD-peptidase/beta-lactamase superfamily"/>
    <property type="match status" value="1"/>
</dbReference>
<dbReference type="EC" id="3.5.2.6" evidence="2 5"/>
<organism evidence="9 10">
    <name type="scientific">Solirubrobacter deserti</name>
    <dbReference type="NCBI Taxonomy" id="2282478"/>
    <lineage>
        <taxon>Bacteria</taxon>
        <taxon>Bacillati</taxon>
        <taxon>Actinomycetota</taxon>
        <taxon>Thermoleophilia</taxon>
        <taxon>Solirubrobacterales</taxon>
        <taxon>Solirubrobacteraceae</taxon>
        <taxon>Solirubrobacter</taxon>
    </lineage>
</organism>
<dbReference type="GO" id="GO:0008800">
    <property type="term" value="F:beta-lactamase activity"/>
    <property type="evidence" value="ECO:0007669"/>
    <property type="project" value="UniProtKB-EC"/>
</dbReference>
<feature type="chain" id="PRO_5046468629" description="Beta-lactamase" evidence="7">
    <location>
        <begin position="22"/>
        <end position="306"/>
    </location>
</feature>
<evidence type="ECO:0000259" key="8">
    <source>
        <dbReference type="Pfam" id="PF13354"/>
    </source>
</evidence>
<evidence type="ECO:0000256" key="2">
    <source>
        <dbReference type="ARBA" id="ARBA00012865"/>
    </source>
</evidence>
<feature type="signal peptide" evidence="7">
    <location>
        <begin position="1"/>
        <end position="21"/>
    </location>
</feature>
<dbReference type="InterPro" id="IPR000871">
    <property type="entry name" value="Beta-lactam_class-A"/>
</dbReference>